<evidence type="ECO:0000256" key="1">
    <source>
        <dbReference type="SAM" id="MobiDB-lite"/>
    </source>
</evidence>
<name>A0A7D9DHK2_PARCT</name>
<dbReference type="InterPro" id="IPR004242">
    <property type="entry name" value="Transposase_21"/>
</dbReference>
<dbReference type="PANTHER" id="PTHR46579:SF1">
    <property type="entry name" value="F5_8 TYPE C DOMAIN-CONTAINING PROTEIN"/>
    <property type="match status" value="1"/>
</dbReference>
<feature type="compositionally biased region" description="Acidic residues" evidence="1">
    <location>
        <begin position="146"/>
        <end position="156"/>
    </location>
</feature>
<keyword evidence="3" id="KW-1185">Reference proteome</keyword>
<proteinExistence type="predicted"/>
<dbReference type="Pfam" id="PF02992">
    <property type="entry name" value="Transposase_21"/>
    <property type="match status" value="1"/>
</dbReference>
<dbReference type="OrthoDB" id="5984708at2759"/>
<protein>
    <submittedName>
        <fullName evidence="2">Uncharacterized protein</fullName>
    </submittedName>
</protein>
<dbReference type="Proteomes" id="UP001152795">
    <property type="component" value="Unassembled WGS sequence"/>
</dbReference>
<gene>
    <name evidence="2" type="ORF">PACLA_8A010308</name>
</gene>
<accession>A0A7D9DHK2</accession>
<dbReference type="PANTHER" id="PTHR46579">
    <property type="entry name" value="F5/8 TYPE C DOMAIN-CONTAINING PROTEIN-RELATED"/>
    <property type="match status" value="1"/>
</dbReference>
<feature type="region of interest" description="Disordered" evidence="1">
    <location>
        <begin position="143"/>
        <end position="163"/>
    </location>
</feature>
<organism evidence="2 3">
    <name type="scientific">Paramuricea clavata</name>
    <name type="common">Red gorgonian</name>
    <name type="synonym">Violescent sea-whip</name>
    <dbReference type="NCBI Taxonomy" id="317549"/>
    <lineage>
        <taxon>Eukaryota</taxon>
        <taxon>Metazoa</taxon>
        <taxon>Cnidaria</taxon>
        <taxon>Anthozoa</taxon>
        <taxon>Octocorallia</taxon>
        <taxon>Malacalcyonacea</taxon>
        <taxon>Plexauridae</taxon>
        <taxon>Paramuricea</taxon>
    </lineage>
</organism>
<evidence type="ECO:0000313" key="3">
    <source>
        <dbReference type="Proteomes" id="UP001152795"/>
    </source>
</evidence>
<comment type="caution">
    <text evidence="2">The sequence shown here is derived from an EMBL/GenBank/DDBJ whole genome shotgun (WGS) entry which is preliminary data.</text>
</comment>
<sequence>MASKRKYNQWKKDPNLSIPKRTLARLKKNAAMATCTSETFISDVVEVETVEDIERNDNVICGLTDVGSSSQTVDSIDSSDEACVSDENFDLDLAEQTSIIINVESGEDHAYDSDTLCENQDEPCHLIEDSEFRDNNMDELNMSESETYDSSDEDDSNKDNVNTEYLYPGSSITIQDSILSIMKYSLRHKTTYAALSDLLSLIILHLPHDSHKEHLQSLYFLKKAFVAQTVVQGEAEKPDIAKIQNSYQILTMHGFSERKRVKKSLQNAERSWHDVMDGDLYRELLKPGGFLDNDTNLSLLFNTDGVHVFKSSKGEIWPLLVVVNEVHPSVRFSTKRIILAGIWFGSKKPPMATFLAPFREQLNHLYHTGVLIASKNITCHAVTLIGTTDLPAKAACQEFTQFNGECGCSFCEDKGVIVSVGKGHSRAYPFIPGPPRMLRTKDKVLKQGTMALQSGTRVCGVKMVSQLTLVDGFDIIRGMPLDYMHSVLLGVVKMLFSKWFDAKNKKEVFYIGDKISCLDGRLCLCQPPDYISRLPRSLADRKYWKASEVRSWLLYYSLPVLHGILPDELYCHYALLATSVYHLLQQPVTQSGLLSADRQLEEFYALMSKYYGESACTMNVHNVCKHMTTSVKLAGPLWAFSCFGTESWNGTMMKLIHGTHHVATQVVAAIKSIRLVNIEQKQQFDDDLSRETSIFFANLTRPIRNNCQNLFKGCYSVGGMNKVVLDFQQLAELNELIFGAAVNVEQAYNFKKAIYKKQMFYSKLCTNIKKRNSYTITYLASNGEEKFGQILYFLKVSMAETFGENNEYCVAAIEELQPC</sequence>
<reference evidence="2" key="1">
    <citation type="submission" date="2020-04" db="EMBL/GenBank/DDBJ databases">
        <authorList>
            <person name="Alioto T."/>
            <person name="Alioto T."/>
            <person name="Gomez Garrido J."/>
        </authorList>
    </citation>
    <scope>NUCLEOTIDE SEQUENCE</scope>
    <source>
        <strain evidence="2">A484AB</strain>
    </source>
</reference>
<evidence type="ECO:0000313" key="2">
    <source>
        <dbReference type="EMBL" id="CAB3985352.1"/>
    </source>
</evidence>
<dbReference type="AlphaFoldDB" id="A0A7D9DHK2"/>
<dbReference type="EMBL" id="CACRXK020000861">
    <property type="protein sequence ID" value="CAB3985352.1"/>
    <property type="molecule type" value="Genomic_DNA"/>
</dbReference>